<feature type="binding site" evidence="15">
    <location>
        <position position="24"/>
    </location>
    <ligand>
        <name>Mg(2+)</name>
        <dbReference type="ChEBI" id="CHEBI:18420"/>
        <label>2</label>
    </ligand>
</feature>
<dbReference type="InterPro" id="IPR011640">
    <property type="entry name" value="Fe2_transport_prot_B_C"/>
</dbReference>
<keyword evidence="2 16" id="KW-0813">Transport</keyword>
<evidence type="ECO:0000256" key="14">
    <source>
        <dbReference type="PIRSR" id="PIRSR603373-1"/>
    </source>
</evidence>
<evidence type="ECO:0000256" key="1">
    <source>
        <dbReference type="ARBA" id="ARBA00004429"/>
    </source>
</evidence>
<evidence type="ECO:0000256" key="12">
    <source>
        <dbReference type="ARBA" id="ARBA00023136"/>
    </source>
</evidence>
<dbReference type="InterPro" id="IPR041069">
    <property type="entry name" value="FeoB_Cyto"/>
</dbReference>
<feature type="transmembrane region" description="Helical" evidence="16">
    <location>
        <begin position="707"/>
        <end position="729"/>
    </location>
</feature>
<evidence type="ECO:0000256" key="13">
    <source>
        <dbReference type="NCBIfam" id="TIGR00437"/>
    </source>
</evidence>
<feature type="binding site" evidence="14">
    <location>
        <begin position="55"/>
        <end position="58"/>
    </location>
    <ligand>
        <name>GTP</name>
        <dbReference type="ChEBI" id="CHEBI:37565"/>
        <label>1</label>
    </ligand>
</feature>
<dbReference type="GO" id="GO:0015093">
    <property type="term" value="F:ferrous iron transmembrane transporter activity"/>
    <property type="evidence" value="ECO:0007669"/>
    <property type="project" value="UniProtKB-UniRule"/>
</dbReference>
<keyword evidence="12 16" id="KW-0472">Membrane</keyword>
<keyword evidence="3" id="KW-1003">Cell membrane</keyword>
<evidence type="ECO:0000256" key="10">
    <source>
        <dbReference type="ARBA" id="ARBA00023065"/>
    </source>
</evidence>
<dbReference type="InterPro" id="IPR011642">
    <property type="entry name" value="Gate_dom"/>
</dbReference>
<dbReference type="Gene3D" id="1.10.287.1770">
    <property type="match status" value="1"/>
</dbReference>
<dbReference type="RefSeq" id="WP_155307697.1">
    <property type="nucleotide sequence ID" value="NZ_AP021875.1"/>
</dbReference>
<dbReference type="InterPro" id="IPR030389">
    <property type="entry name" value="G_FEOB_dom"/>
</dbReference>
<feature type="binding site" evidence="15">
    <location>
        <position position="20"/>
    </location>
    <ligand>
        <name>Mg(2+)</name>
        <dbReference type="ChEBI" id="CHEBI:18420"/>
        <label>2</label>
    </ligand>
</feature>
<evidence type="ECO:0000256" key="5">
    <source>
        <dbReference type="ARBA" id="ARBA00022519"/>
    </source>
</evidence>
<dbReference type="InterPro" id="IPR006073">
    <property type="entry name" value="GTP-bd"/>
</dbReference>
<feature type="binding site" evidence="15">
    <location>
        <position position="23"/>
    </location>
    <ligand>
        <name>Mg(2+)</name>
        <dbReference type="ChEBI" id="CHEBI:18420"/>
        <label>2</label>
    </ligand>
</feature>
<organism evidence="18 19">
    <name type="scientific">Desulfosarcina widdelii</name>
    <dbReference type="NCBI Taxonomy" id="947919"/>
    <lineage>
        <taxon>Bacteria</taxon>
        <taxon>Pseudomonadati</taxon>
        <taxon>Thermodesulfobacteriota</taxon>
        <taxon>Desulfobacteria</taxon>
        <taxon>Desulfobacterales</taxon>
        <taxon>Desulfosarcinaceae</taxon>
        <taxon>Desulfosarcina</taxon>
    </lineage>
</organism>
<dbReference type="KEGG" id="dwd:DSCW_65520"/>
<keyword evidence="10" id="KW-0406">Ion transport</keyword>
<dbReference type="Pfam" id="PF07670">
    <property type="entry name" value="Gate"/>
    <property type="match status" value="2"/>
</dbReference>
<feature type="binding site" evidence="14">
    <location>
        <begin position="9"/>
        <end position="16"/>
    </location>
    <ligand>
        <name>GTP</name>
        <dbReference type="ChEBI" id="CHEBI:37565"/>
        <label>1</label>
    </ligand>
</feature>
<keyword evidence="9 16" id="KW-0408">Iron</keyword>
<sequence>MNYCVALGGNPNAGKTTLFNALTGSRQHVGNYPGVTVDRKQGRYVQNGHEIDIVDLPGTYSLTAYSVEEVVARDFLVNECPRVTINIVDASNLERNLYLTIQFLELGIPTCVALNMIDVARNRGIEIDDKKLAHLLGVPVVPIVARSGFGKKALMEAVETVAHAPASQPLRVSYGPDLETAIQDMEKIVADNDFLTQWYPSRWIAIKYLENDEQILAKGREADPQIADRLEGITRNVAQHMEETLGTYPEAMIADHRYGFISSMLKQGVVREVRSQDRMFMSDRIDRVLVNRFAGPIIMLMILAGLYHFVFTYSEVPVSWFEGFFEWLADGASAVLPDGLLRSMVVSGVIDGVGGVLGFVPLILFMFFGIAVLEDSGYLARVAFMLDRVFQVFGLHGSSVMAYIVSGGIAGGCAVPGVMATRTLRSPKERIATLLTAPFMNCGAKLPVFALLIAAFFSGNRTGMMFLLTLISWGGALLAAKLLRMTVVKGASTPFVMELPPYRLPTFRGLMIHTWERTWQYIKKAGTVILGISVLLWAAMTFPRLPDSQVADFDARRIEIFSSVGSEVMAELRSPQEGQQLSAAAAEVKSELQALDNRQAGTALRHSLAGRIGTAMETVTHWAGFDWRTNIALLGGIAAKEVIVSSLGTAYSLGEVDAEDAGSLSAKLAAEPGWRPLTAWSVIVFVMFYAPCFVTVVCIARESSWKWGAFSIVFNTALAFCLAVTVYQAGTLLGY</sequence>
<evidence type="ECO:0000256" key="2">
    <source>
        <dbReference type="ARBA" id="ARBA00022448"/>
    </source>
</evidence>
<dbReference type="EMBL" id="AP021875">
    <property type="protein sequence ID" value="BBO79135.1"/>
    <property type="molecule type" value="Genomic_DNA"/>
</dbReference>
<evidence type="ECO:0000313" key="19">
    <source>
        <dbReference type="Proteomes" id="UP000427769"/>
    </source>
</evidence>
<keyword evidence="5" id="KW-0997">Cell inner membrane</keyword>
<dbReference type="NCBIfam" id="TIGR00437">
    <property type="entry name" value="feoB"/>
    <property type="match status" value="1"/>
</dbReference>
<dbReference type="CDD" id="cd01879">
    <property type="entry name" value="FeoB"/>
    <property type="match status" value="1"/>
</dbReference>
<feature type="transmembrane region" description="Helical" evidence="16">
    <location>
        <begin position="353"/>
        <end position="373"/>
    </location>
</feature>
<dbReference type="InterPro" id="IPR003373">
    <property type="entry name" value="Fe2_transport_prot-B"/>
</dbReference>
<dbReference type="FunFam" id="3.40.50.300:FF:000426">
    <property type="entry name" value="Ferrous iron transport protein B"/>
    <property type="match status" value="1"/>
</dbReference>
<keyword evidence="6 16" id="KW-0812">Transmembrane</keyword>
<keyword evidence="11 14" id="KW-0342">GTP-binding</keyword>
<feature type="binding site" evidence="14">
    <location>
        <begin position="34"/>
        <end position="38"/>
    </location>
    <ligand>
        <name>GTP</name>
        <dbReference type="ChEBI" id="CHEBI:37565"/>
        <label>1</label>
    </ligand>
</feature>
<evidence type="ECO:0000256" key="15">
    <source>
        <dbReference type="PIRSR" id="PIRSR603373-2"/>
    </source>
</evidence>
<evidence type="ECO:0000256" key="6">
    <source>
        <dbReference type="ARBA" id="ARBA00022692"/>
    </source>
</evidence>
<dbReference type="Pfam" id="PF02421">
    <property type="entry name" value="FeoB_N"/>
    <property type="match status" value="1"/>
</dbReference>
<dbReference type="SUPFAM" id="SSF52540">
    <property type="entry name" value="P-loop containing nucleoside triphosphate hydrolases"/>
    <property type="match status" value="1"/>
</dbReference>
<dbReference type="PANTHER" id="PTHR43185:SF1">
    <property type="entry name" value="FE(2+) TRANSPORTER FEOB"/>
    <property type="match status" value="1"/>
</dbReference>
<proteinExistence type="inferred from homology"/>
<comment type="similarity">
    <text evidence="16">Belongs to the TRAFAC class TrmE-Era-EngA-EngB-Septin-like GTPase superfamily. FeoB GTPase (TC 9.A.8) family.</text>
</comment>
<keyword evidence="15" id="KW-0479">Metal-binding</keyword>
<evidence type="ECO:0000259" key="17">
    <source>
        <dbReference type="PROSITE" id="PS51711"/>
    </source>
</evidence>
<evidence type="ECO:0000256" key="11">
    <source>
        <dbReference type="ARBA" id="ARBA00023134"/>
    </source>
</evidence>
<dbReference type="PROSITE" id="PS51711">
    <property type="entry name" value="G_FEOB"/>
    <property type="match status" value="1"/>
</dbReference>
<evidence type="ECO:0000256" key="9">
    <source>
        <dbReference type="ARBA" id="ARBA00023004"/>
    </source>
</evidence>
<dbReference type="Pfam" id="PF07664">
    <property type="entry name" value="FeoB_C"/>
    <property type="match status" value="1"/>
</dbReference>
<dbReference type="Proteomes" id="UP000427769">
    <property type="component" value="Chromosome"/>
</dbReference>
<dbReference type="GO" id="GO:0005886">
    <property type="term" value="C:plasma membrane"/>
    <property type="evidence" value="ECO:0007669"/>
    <property type="project" value="UniProtKB-SubCell"/>
</dbReference>
<evidence type="ECO:0000256" key="8">
    <source>
        <dbReference type="ARBA" id="ARBA00022989"/>
    </source>
</evidence>
<feature type="binding site" evidence="15">
    <location>
        <position position="21"/>
    </location>
    <ligand>
        <name>Mg(2+)</name>
        <dbReference type="ChEBI" id="CHEBI:18420"/>
        <label>2</label>
    </ligand>
</feature>
<protein>
    <recommendedName>
        <fullName evidence="13 16">Ferrous iron transport protein B</fullName>
    </recommendedName>
</protein>
<evidence type="ECO:0000313" key="18">
    <source>
        <dbReference type="EMBL" id="BBO79135.1"/>
    </source>
</evidence>
<dbReference type="Pfam" id="PF17910">
    <property type="entry name" value="FeoB_Cyto"/>
    <property type="match status" value="1"/>
</dbReference>
<dbReference type="InterPro" id="IPR050860">
    <property type="entry name" value="FeoB_GTPase"/>
</dbReference>
<dbReference type="PRINTS" id="PR00326">
    <property type="entry name" value="GTP1OBG"/>
</dbReference>
<dbReference type="GO" id="GO:0046872">
    <property type="term" value="F:metal ion binding"/>
    <property type="evidence" value="ECO:0007669"/>
    <property type="project" value="UniProtKB-KW"/>
</dbReference>
<accession>A0A5K7ZEA5</accession>
<dbReference type="AlphaFoldDB" id="A0A5K7ZEA5"/>
<feature type="binding site" evidence="14">
    <location>
        <begin position="115"/>
        <end position="118"/>
    </location>
    <ligand>
        <name>GTP</name>
        <dbReference type="ChEBI" id="CHEBI:37565"/>
        <label>1</label>
    </ligand>
</feature>
<dbReference type="GO" id="GO:0005525">
    <property type="term" value="F:GTP binding"/>
    <property type="evidence" value="ECO:0007669"/>
    <property type="project" value="UniProtKB-KW"/>
</dbReference>
<keyword evidence="19" id="KW-1185">Reference proteome</keyword>
<dbReference type="Gene3D" id="3.40.50.300">
    <property type="entry name" value="P-loop containing nucleotide triphosphate hydrolases"/>
    <property type="match status" value="1"/>
</dbReference>
<keyword evidence="15" id="KW-0460">Magnesium</keyword>
<keyword evidence="4 16" id="KW-0410">Iron transport</keyword>
<feature type="transmembrane region" description="Helical" evidence="16">
    <location>
        <begin position="289"/>
        <end position="311"/>
    </location>
</feature>
<reference evidence="18 19" key="1">
    <citation type="submission" date="2019-11" db="EMBL/GenBank/DDBJ databases">
        <title>Comparative genomics of hydrocarbon-degrading Desulfosarcina strains.</title>
        <authorList>
            <person name="Watanabe M."/>
            <person name="Kojima H."/>
            <person name="Fukui M."/>
        </authorList>
    </citation>
    <scope>NUCLEOTIDE SEQUENCE [LARGE SCALE GENOMIC DNA]</scope>
    <source>
        <strain evidence="18 19">PP31</strain>
    </source>
</reference>
<keyword evidence="7 14" id="KW-0547">Nucleotide-binding</keyword>
<dbReference type="OrthoDB" id="9809127at2"/>
<dbReference type="InterPro" id="IPR027417">
    <property type="entry name" value="P-loop_NTPase"/>
</dbReference>
<comment type="function">
    <text evidence="16">Probable transporter of a GTP-driven Fe(2+) uptake system.</text>
</comment>
<evidence type="ECO:0000256" key="16">
    <source>
        <dbReference type="RuleBase" id="RU362098"/>
    </source>
</evidence>
<evidence type="ECO:0000256" key="3">
    <source>
        <dbReference type="ARBA" id="ARBA00022475"/>
    </source>
</evidence>
<evidence type="ECO:0000256" key="4">
    <source>
        <dbReference type="ARBA" id="ARBA00022496"/>
    </source>
</evidence>
<feature type="transmembrane region" description="Helical" evidence="16">
    <location>
        <begin position="393"/>
        <end position="419"/>
    </location>
</feature>
<feature type="transmembrane region" description="Helical" evidence="16">
    <location>
        <begin position="463"/>
        <end position="483"/>
    </location>
</feature>
<comment type="subcellular location">
    <subcellularLocation>
        <location evidence="1 16">Cell inner membrane</location>
        <topology evidence="1 16">Multi-pass membrane protein</topology>
    </subcellularLocation>
</comment>
<evidence type="ECO:0000256" key="7">
    <source>
        <dbReference type="ARBA" id="ARBA00022741"/>
    </source>
</evidence>
<comment type="caution">
    <text evidence="16">Lacks conserved residue(s) required for the propagation of feature annotation.</text>
</comment>
<name>A0A5K7ZEA5_9BACT</name>
<gene>
    <name evidence="18" type="primary">feoB</name>
    <name evidence="18" type="ORF">DSCW_65520</name>
</gene>
<keyword evidence="8 16" id="KW-1133">Transmembrane helix</keyword>
<feature type="transmembrane region" description="Helical" evidence="16">
    <location>
        <begin position="431"/>
        <end position="457"/>
    </location>
</feature>
<feature type="transmembrane region" description="Helical" evidence="16">
    <location>
        <begin position="677"/>
        <end position="700"/>
    </location>
</feature>
<feature type="domain" description="FeoB-type G" evidence="17">
    <location>
        <begin position="2"/>
        <end position="164"/>
    </location>
</feature>
<dbReference type="PANTHER" id="PTHR43185">
    <property type="entry name" value="FERROUS IRON TRANSPORT PROTEIN B"/>
    <property type="match status" value="1"/>
</dbReference>